<dbReference type="Proteomes" id="UP001605036">
    <property type="component" value="Unassembled WGS sequence"/>
</dbReference>
<organism evidence="1 2">
    <name type="scientific">Riccia fluitans</name>
    <dbReference type="NCBI Taxonomy" id="41844"/>
    <lineage>
        <taxon>Eukaryota</taxon>
        <taxon>Viridiplantae</taxon>
        <taxon>Streptophyta</taxon>
        <taxon>Embryophyta</taxon>
        <taxon>Marchantiophyta</taxon>
        <taxon>Marchantiopsida</taxon>
        <taxon>Marchantiidae</taxon>
        <taxon>Marchantiales</taxon>
        <taxon>Ricciaceae</taxon>
        <taxon>Riccia</taxon>
    </lineage>
</organism>
<evidence type="ECO:0000313" key="1">
    <source>
        <dbReference type="EMBL" id="KAL2628623.1"/>
    </source>
</evidence>
<dbReference type="EMBL" id="JBHFFA010000004">
    <property type="protein sequence ID" value="KAL2628623.1"/>
    <property type="molecule type" value="Genomic_DNA"/>
</dbReference>
<dbReference type="AlphaFoldDB" id="A0ABD1YCY8"/>
<keyword evidence="2" id="KW-1185">Reference proteome</keyword>
<proteinExistence type="predicted"/>
<comment type="caution">
    <text evidence="1">The sequence shown here is derived from an EMBL/GenBank/DDBJ whole genome shotgun (WGS) entry which is preliminary data.</text>
</comment>
<reference evidence="1 2" key="1">
    <citation type="submission" date="2024-09" db="EMBL/GenBank/DDBJ databases">
        <title>Chromosome-scale assembly of Riccia fluitans.</title>
        <authorList>
            <person name="Paukszto L."/>
            <person name="Sawicki J."/>
            <person name="Karawczyk K."/>
            <person name="Piernik-Szablinska J."/>
            <person name="Szczecinska M."/>
            <person name="Mazdziarz M."/>
        </authorList>
    </citation>
    <scope>NUCLEOTIDE SEQUENCE [LARGE SCALE GENOMIC DNA]</scope>
    <source>
        <strain evidence="1">Rf_01</strain>
        <tissue evidence="1">Aerial parts of the thallus</tissue>
    </source>
</reference>
<protein>
    <submittedName>
        <fullName evidence="1">Uncharacterized protein</fullName>
    </submittedName>
</protein>
<sequence length="103" mass="10881">MISQQNVSKLVVVVSGAGGGREKASFISSTEVGRRGISALVAVCQKAKRVCCCESSLKHFATGPMAGLRTIVASVPFSPGFTFRVNVGRSDGERHCDESNLIH</sequence>
<evidence type="ECO:0000313" key="2">
    <source>
        <dbReference type="Proteomes" id="UP001605036"/>
    </source>
</evidence>
<accession>A0ABD1YCY8</accession>
<gene>
    <name evidence="1" type="ORF">R1flu_013309</name>
</gene>
<name>A0ABD1YCY8_9MARC</name>